<feature type="compositionally biased region" description="Low complexity" evidence="1">
    <location>
        <begin position="86"/>
        <end position="106"/>
    </location>
</feature>
<organism evidence="2 3">
    <name type="scientific">Tanacetum coccineum</name>
    <dbReference type="NCBI Taxonomy" id="301880"/>
    <lineage>
        <taxon>Eukaryota</taxon>
        <taxon>Viridiplantae</taxon>
        <taxon>Streptophyta</taxon>
        <taxon>Embryophyta</taxon>
        <taxon>Tracheophyta</taxon>
        <taxon>Spermatophyta</taxon>
        <taxon>Magnoliopsida</taxon>
        <taxon>eudicotyledons</taxon>
        <taxon>Gunneridae</taxon>
        <taxon>Pentapetalae</taxon>
        <taxon>asterids</taxon>
        <taxon>campanulids</taxon>
        <taxon>Asterales</taxon>
        <taxon>Asteraceae</taxon>
        <taxon>Asteroideae</taxon>
        <taxon>Anthemideae</taxon>
        <taxon>Anthemidinae</taxon>
        <taxon>Tanacetum</taxon>
    </lineage>
</organism>
<dbReference type="EMBL" id="BQNB010015520">
    <property type="protein sequence ID" value="GJT40971.1"/>
    <property type="molecule type" value="Genomic_DNA"/>
</dbReference>
<keyword evidence="3" id="KW-1185">Reference proteome</keyword>
<comment type="caution">
    <text evidence="2">The sequence shown here is derived from an EMBL/GenBank/DDBJ whole genome shotgun (WGS) entry which is preliminary data.</text>
</comment>
<keyword evidence="2" id="KW-0695">RNA-directed DNA polymerase</keyword>
<evidence type="ECO:0000313" key="2">
    <source>
        <dbReference type="EMBL" id="GJT40971.1"/>
    </source>
</evidence>
<feature type="region of interest" description="Disordered" evidence="1">
    <location>
        <begin position="228"/>
        <end position="247"/>
    </location>
</feature>
<dbReference type="InterPro" id="IPR021109">
    <property type="entry name" value="Peptidase_aspartic_dom_sf"/>
</dbReference>
<dbReference type="PANTHER" id="PTHR15503:SF45">
    <property type="entry name" value="RNA-DIRECTED DNA POLYMERASE HOMOLOG"/>
    <property type="match status" value="1"/>
</dbReference>
<keyword evidence="2" id="KW-0808">Transferase</keyword>
<dbReference type="CDD" id="cd00303">
    <property type="entry name" value="retropepsin_like"/>
    <property type="match status" value="1"/>
</dbReference>
<name>A0ABQ5DP48_9ASTR</name>
<feature type="region of interest" description="Disordered" evidence="1">
    <location>
        <begin position="83"/>
        <end position="107"/>
    </location>
</feature>
<evidence type="ECO:0000313" key="3">
    <source>
        <dbReference type="Proteomes" id="UP001151760"/>
    </source>
</evidence>
<accession>A0ABQ5DP48</accession>
<protein>
    <submittedName>
        <fullName evidence="2">Reverse transcriptase domain-containing protein</fullName>
    </submittedName>
</protein>
<reference evidence="2" key="2">
    <citation type="submission" date="2022-01" db="EMBL/GenBank/DDBJ databases">
        <authorList>
            <person name="Yamashiro T."/>
            <person name="Shiraishi A."/>
            <person name="Satake H."/>
            <person name="Nakayama K."/>
        </authorList>
    </citation>
    <scope>NUCLEOTIDE SEQUENCE</scope>
</reference>
<dbReference type="InterPro" id="IPR032567">
    <property type="entry name" value="RTL1-rel"/>
</dbReference>
<dbReference type="PANTHER" id="PTHR15503">
    <property type="entry name" value="LDOC1 RELATED"/>
    <property type="match status" value="1"/>
</dbReference>
<proteinExistence type="predicted"/>
<reference evidence="2" key="1">
    <citation type="journal article" date="2022" name="Int. J. Mol. Sci.">
        <title>Draft Genome of Tanacetum Coccineum: Genomic Comparison of Closely Related Tanacetum-Family Plants.</title>
        <authorList>
            <person name="Yamashiro T."/>
            <person name="Shiraishi A."/>
            <person name="Nakayama K."/>
            <person name="Satake H."/>
        </authorList>
    </citation>
    <scope>NUCLEOTIDE SEQUENCE</scope>
</reference>
<sequence length="403" mass="42880">MATLIISISSDSLEDSVGSFTSRVVMFEKIPTVITVVLKVVAVVASPAGVPDLDIHTTSEADPSEDPLSSVYAPASPITSPFLHTSDSSKASDDSSGSDSFVSHSSLDSHEDIPLGRPFCTHPNGVLRMLTVRKRVHPFLVRIPVNRRRSICSVSSVATVALANVPGHATRDKPVPTADHSPTPSPSTGPSPKRCRSSATLVPLATPTPGALSSARADLLLPRKRIGGPSAALSSEDSSEESIKVGSREDIDSDVMGDIKVDITAEAATDDEIRAKTEDGFKGDDKVEDEAESSTRGTMEIGVDRSFVSTTFSSLMDVVLATLDVNYTIELADGRVVESDTILRGCTLNLLNHPFNINLIPIELGIFDVIIGMDWLSKYHALIVCGEKVVQIPYGNKVLTIHG</sequence>
<dbReference type="Pfam" id="PF08284">
    <property type="entry name" value="RVP_2"/>
    <property type="match status" value="1"/>
</dbReference>
<feature type="region of interest" description="Disordered" evidence="1">
    <location>
        <begin position="165"/>
        <end position="197"/>
    </location>
</feature>
<dbReference type="Gene3D" id="2.40.70.10">
    <property type="entry name" value="Acid Proteases"/>
    <property type="match status" value="1"/>
</dbReference>
<dbReference type="Proteomes" id="UP001151760">
    <property type="component" value="Unassembled WGS sequence"/>
</dbReference>
<dbReference type="GO" id="GO:0003964">
    <property type="term" value="F:RNA-directed DNA polymerase activity"/>
    <property type="evidence" value="ECO:0007669"/>
    <property type="project" value="UniProtKB-KW"/>
</dbReference>
<evidence type="ECO:0000256" key="1">
    <source>
        <dbReference type="SAM" id="MobiDB-lite"/>
    </source>
</evidence>
<gene>
    <name evidence="2" type="ORF">Tco_0940836</name>
</gene>
<keyword evidence="2" id="KW-0548">Nucleotidyltransferase</keyword>